<dbReference type="HOGENOM" id="CLU_2163045_0_0_1"/>
<organism evidence="7 8">
    <name type="scientific">Vitis vinifera</name>
    <name type="common">Grape</name>
    <dbReference type="NCBI Taxonomy" id="29760"/>
    <lineage>
        <taxon>Eukaryota</taxon>
        <taxon>Viridiplantae</taxon>
        <taxon>Streptophyta</taxon>
        <taxon>Embryophyta</taxon>
        <taxon>Tracheophyta</taxon>
        <taxon>Spermatophyta</taxon>
        <taxon>Magnoliopsida</taxon>
        <taxon>eudicotyledons</taxon>
        <taxon>Gunneridae</taxon>
        <taxon>Pentapetalae</taxon>
        <taxon>rosids</taxon>
        <taxon>Vitales</taxon>
        <taxon>Vitaceae</taxon>
        <taxon>Viteae</taxon>
        <taxon>Vitis</taxon>
    </lineage>
</organism>
<evidence type="ECO:0000256" key="5">
    <source>
        <dbReference type="SAM" id="MobiDB-lite"/>
    </source>
</evidence>
<gene>
    <name evidence="7" type="ordered locus">VIT_04s0023g03450</name>
</gene>
<feature type="compositionally biased region" description="Polar residues" evidence="5">
    <location>
        <begin position="17"/>
        <end position="32"/>
    </location>
</feature>
<dbReference type="GO" id="GO:0008270">
    <property type="term" value="F:zinc ion binding"/>
    <property type="evidence" value="ECO:0007669"/>
    <property type="project" value="UniProtKB-KW"/>
</dbReference>
<keyword evidence="8" id="KW-1185">Reference proteome</keyword>
<evidence type="ECO:0000256" key="4">
    <source>
        <dbReference type="PROSITE-ProRule" id="PRU01343"/>
    </source>
</evidence>
<dbReference type="InParanoid" id="D7SNZ3"/>
<protein>
    <recommendedName>
        <fullName evidence="6">GRF-type domain-containing protein</fullName>
    </recommendedName>
</protein>
<evidence type="ECO:0000256" key="1">
    <source>
        <dbReference type="ARBA" id="ARBA00022723"/>
    </source>
</evidence>
<keyword evidence="3" id="KW-0862">Zinc</keyword>
<evidence type="ECO:0000259" key="6">
    <source>
        <dbReference type="PROSITE" id="PS51999"/>
    </source>
</evidence>
<dbReference type="PaxDb" id="29760-VIT_04s0023g03450.t01"/>
<keyword evidence="1" id="KW-0479">Metal-binding</keyword>
<evidence type="ECO:0000313" key="8">
    <source>
        <dbReference type="Proteomes" id="UP000009183"/>
    </source>
</evidence>
<sequence length="111" mass="12272">MGDDESKSSKMVELDVSASNQEQGVVISGSSPQRDKNDIALVEWQRIQQLMQNSIPLCKGHGEPCVSRLAKKPGPNHGRRFYVCARAEGPASNPETNCGYFKWAASKSRHR</sequence>
<dbReference type="InterPro" id="IPR010666">
    <property type="entry name" value="Znf_GRF"/>
</dbReference>
<dbReference type="Pfam" id="PF06839">
    <property type="entry name" value="Zn_ribbon_GRF"/>
    <property type="match status" value="1"/>
</dbReference>
<feature type="compositionally biased region" description="Basic and acidic residues" evidence="5">
    <location>
        <begin position="1"/>
        <end position="13"/>
    </location>
</feature>
<keyword evidence="2 4" id="KW-0863">Zinc-finger</keyword>
<evidence type="ECO:0000256" key="3">
    <source>
        <dbReference type="ARBA" id="ARBA00022833"/>
    </source>
</evidence>
<proteinExistence type="predicted"/>
<dbReference type="eggNOG" id="KOG1294">
    <property type="taxonomic scope" value="Eukaryota"/>
</dbReference>
<accession>D7SNZ3</accession>
<dbReference type="PROSITE" id="PS51999">
    <property type="entry name" value="ZF_GRF"/>
    <property type="match status" value="1"/>
</dbReference>
<dbReference type="STRING" id="29760.D7SNZ3"/>
<dbReference type="EMBL" id="FN594959">
    <property type="protein sequence ID" value="CBI17372.3"/>
    <property type="molecule type" value="Genomic_DNA"/>
</dbReference>
<feature type="region of interest" description="Disordered" evidence="5">
    <location>
        <begin position="1"/>
        <end position="33"/>
    </location>
</feature>
<dbReference type="Proteomes" id="UP000009183">
    <property type="component" value="Chromosome 4"/>
</dbReference>
<evidence type="ECO:0000313" key="7">
    <source>
        <dbReference type="EMBL" id="CBI17372.3"/>
    </source>
</evidence>
<feature type="domain" description="GRF-type" evidence="6">
    <location>
        <begin position="58"/>
        <end position="107"/>
    </location>
</feature>
<dbReference type="AlphaFoldDB" id="D7SNZ3"/>
<reference evidence="8" key="1">
    <citation type="journal article" date="2007" name="Nature">
        <title>The grapevine genome sequence suggests ancestral hexaploidization in major angiosperm phyla.</title>
        <authorList>
            <consortium name="The French-Italian Public Consortium for Grapevine Genome Characterization."/>
            <person name="Jaillon O."/>
            <person name="Aury J.-M."/>
            <person name="Noel B."/>
            <person name="Policriti A."/>
            <person name="Clepet C."/>
            <person name="Casagrande A."/>
            <person name="Choisne N."/>
            <person name="Aubourg S."/>
            <person name="Vitulo N."/>
            <person name="Jubin C."/>
            <person name="Vezzi A."/>
            <person name="Legeai F."/>
            <person name="Hugueney P."/>
            <person name="Dasilva C."/>
            <person name="Horner D."/>
            <person name="Mica E."/>
            <person name="Jublot D."/>
            <person name="Poulain J."/>
            <person name="Bruyere C."/>
            <person name="Billault A."/>
            <person name="Segurens B."/>
            <person name="Gouyvenoux M."/>
            <person name="Ugarte E."/>
            <person name="Cattonaro F."/>
            <person name="Anthouard V."/>
            <person name="Vico V."/>
            <person name="Del Fabbro C."/>
            <person name="Alaux M."/>
            <person name="Di Gaspero G."/>
            <person name="Dumas V."/>
            <person name="Felice N."/>
            <person name="Paillard S."/>
            <person name="Juman I."/>
            <person name="Moroldo M."/>
            <person name="Scalabrin S."/>
            <person name="Canaguier A."/>
            <person name="Le Clainche I."/>
            <person name="Malacrida G."/>
            <person name="Durand E."/>
            <person name="Pesole G."/>
            <person name="Laucou V."/>
            <person name="Chatelet P."/>
            <person name="Merdinoglu D."/>
            <person name="Delledonne M."/>
            <person name="Pezzotti M."/>
            <person name="Lecharny A."/>
            <person name="Scarpelli C."/>
            <person name="Artiguenave F."/>
            <person name="Pe M.E."/>
            <person name="Valle G."/>
            <person name="Morgante M."/>
            <person name="Caboche M."/>
            <person name="Adam-Blondon A.-F."/>
            <person name="Weissenbach J."/>
            <person name="Quetier F."/>
            <person name="Wincker P."/>
        </authorList>
    </citation>
    <scope>NUCLEOTIDE SEQUENCE [LARGE SCALE GENOMIC DNA]</scope>
    <source>
        <strain evidence="8">cv. Pinot noir / PN40024</strain>
    </source>
</reference>
<name>D7SNZ3_VITVI</name>
<dbReference type="ExpressionAtlas" id="D7SNZ3">
    <property type="expression patterns" value="baseline and differential"/>
</dbReference>
<evidence type="ECO:0000256" key="2">
    <source>
        <dbReference type="ARBA" id="ARBA00022771"/>
    </source>
</evidence>